<evidence type="ECO:0000256" key="1">
    <source>
        <dbReference type="SAM" id="MobiDB-lite"/>
    </source>
</evidence>
<dbReference type="KEGG" id="aaco:K1I37_03945"/>
<protein>
    <submittedName>
        <fullName evidence="2">Uncharacterized protein</fullName>
    </submittedName>
</protein>
<dbReference type="EMBL" id="CP080467">
    <property type="protein sequence ID" value="UNO49696.1"/>
    <property type="molecule type" value="Genomic_DNA"/>
</dbReference>
<dbReference type="RefSeq" id="WP_152498826.1">
    <property type="nucleotide sequence ID" value="NZ_AURB01000151.1"/>
</dbReference>
<evidence type="ECO:0000313" key="2">
    <source>
        <dbReference type="EMBL" id="UNO49696.1"/>
    </source>
</evidence>
<dbReference type="Proteomes" id="UP000829401">
    <property type="component" value="Chromosome"/>
</dbReference>
<accession>A0A9E6ZLA8</accession>
<reference evidence="3" key="1">
    <citation type="journal article" date="2022" name="G3 (Bethesda)">
        <title>Unveiling the complete genome sequence of Alicyclobacillus acidoterrestris DSM 3922T, a taint-producing strain.</title>
        <authorList>
            <person name="Leonardo I.C."/>
            <person name="Barreto Crespo M.T."/>
            <person name="Gaspar F.B."/>
        </authorList>
    </citation>
    <scope>NUCLEOTIDE SEQUENCE [LARGE SCALE GENOMIC DNA]</scope>
    <source>
        <strain evidence="3">DSM 3922</strain>
    </source>
</reference>
<organism evidence="2 3">
    <name type="scientific">Alicyclobacillus acidoterrestris (strain ATCC 49025 / DSM 3922 / CIP 106132 / NCIMB 13137 / GD3B)</name>
    <dbReference type="NCBI Taxonomy" id="1356854"/>
    <lineage>
        <taxon>Bacteria</taxon>
        <taxon>Bacillati</taxon>
        <taxon>Bacillota</taxon>
        <taxon>Bacilli</taxon>
        <taxon>Bacillales</taxon>
        <taxon>Alicyclobacillaceae</taxon>
        <taxon>Alicyclobacillus</taxon>
    </lineage>
</organism>
<gene>
    <name evidence="2" type="ORF">K1I37_03945</name>
</gene>
<name>A0A9E6ZLA8_ALIAG</name>
<sequence length="171" mass="17772">MQVLLPFFANTGSRTTTSTETISLQASSVPLDVRSESSGIAIISSAIPDYATVASALGINEATLLKDFHAGESIADVAQQQGISEQSLIGKIEASLKVQLDEQVKDGKLTSAQEQQALNGFASQAKRYVEQVPQFITATSQTSGTRGGRATTTAPGPSSDVPMSLVNGVGK</sequence>
<evidence type="ECO:0000313" key="3">
    <source>
        <dbReference type="Proteomes" id="UP000829401"/>
    </source>
</evidence>
<feature type="region of interest" description="Disordered" evidence="1">
    <location>
        <begin position="138"/>
        <end position="171"/>
    </location>
</feature>
<feature type="compositionally biased region" description="Low complexity" evidence="1">
    <location>
        <begin position="138"/>
        <end position="158"/>
    </location>
</feature>
<dbReference type="AlphaFoldDB" id="A0A9E6ZLA8"/>
<keyword evidence="3" id="KW-1185">Reference proteome</keyword>
<proteinExistence type="predicted"/>